<name>A0A0A1FGJ2_9BURK</name>
<dbReference type="HOGENOM" id="CLU_3342449_0_0_4"/>
<dbReference type="AlphaFoldDB" id="A0A0A1FGJ2"/>
<reference evidence="2" key="1">
    <citation type="journal article" date="2014" name="Soil Biol. Biochem.">
        <title>Structure and function of bacterial communities in ageing soils: Insights from the Mendocino ecological staircase.</title>
        <authorList>
            <person name="Uroz S."/>
            <person name="Tech J.J."/>
            <person name="Sawaya N.A."/>
            <person name="Frey-Klett P."/>
            <person name="Leveau J.H.J."/>
        </authorList>
    </citation>
    <scope>NUCLEOTIDE SEQUENCE [LARGE SCALE GENOMIC DNA]</scope>
    <source>
        <strain evidence="2">Cal35</strain>
    </source>
</reference>
<organism evidence="1 2">
    <name type="scientific">Collimonas arenae</name>
    <dbReference type="NCBI Taxonomy" id="279058"/>
    <lineage>
        <taxon>Bacteria</taxon>
        <taxon>Pseudomonadati</taxon>
        <taxon>Pseudomonadota</taxon>
        <taxon>Betaproteobacteria</taxon>
        <taxon>Burkholderiales</taxon>
        <taxon>Oxalobacteraceae</taxon>
        <taxon>Collimonas</taxon>
    </lineage>
</organism>
<dbReference type="EMBL" id="CP009962">
    <property type="protein sequence ID" value="AIY42724.1"/>
    <property type="molecule type" value="Genomic_DNA"/>
</dbReference>
<dbReference type="KEGG" id="care:LT85_3566"/>
<proteinExistence type="predicted"/>
<evidence type="ECO:0000313" key="1">
    <source>
        <dbReference type="EMBL" id="AIY42724.1"/>
    </source>
</evidence>
<keyword evidence="2" id="KW-1185">Reference proteome</keyword>
<gene>
    <name evidence="1" type="ORF">LT85_3566</name>
</gene>
<dbReference type="Proteomes" id="UP000030302">
    <property type="component" value="Chromosome"/>
</dbReference>
<sequence>MVLHKSNDSGDLTPNTAIVMALDGVCGFASLSKESIT</sequence>
<evidence type="ECO:0000313" key="2">
    <source>
        <dbReference type="Proteomes" id="UP000030302"/>
    </source>
</evidence>
<accession>A0A0A1FGJ2</accession>
<protein>
    <submittedName>
        <fullName evidence="1">Uncharacterized protein</fullName>
    </submittedName>
</protein>
<dbReference type="STRING" id="279058.LT85_3566"/>